<dbReference type="Pfam" id="PF07730">
    <property type="entry name" value="HisKA_3"/>
    <property type="match status" value="1"/>
</dbReference>
<comment type="caution">
    <text evidence="13">The sequence shown here is derived from an EMBL/GenBank/DDBJ whole genome shotgun (WGS) entry which is preliminary data.</text>
</comment>
<feature type="transmembrane region" description="Helical" evidence="9">
    <location>
        <begin position="27"/>
        <end position="50"/>
    </location>
</feature>
<dbReference type="GO" id="GO:0016020">
    <property type="term" value="C:membrane"/>
    <property type="evidence" value="ECO:0007669"/>
    <property type="project" value="InterPro"/>
</dbReference>
<keyword evidence="4" id="KW-0808">Transferase</keyword>
<keyword evidence="8" id="KW-0902">Two-component regulatory system</keyword>
<feature type="domain" description="Putative sensor" evidence="12">
    <location>
        <begin position="30"/>
        <end position="199"/>
    </location>
</feature>
<dbReference type="InterPro" id="IPR003594">
    <property type="entry name" value="HATPase_dom"/>
</dbReference>
<comment type="catalytic activity">
    <reaction evidence="1">
        <text>ATP + protein L-histidine = ADP + protein N-phospho-L-histidine.</text>
        <dbReference type="EC" id="2.7.13.3"/>
    </reaction>
</comment>
<reference evidence="13 14" key="1">
    <citation type="submission" date="2020-08" db="EMBL/GenBank/DDBJ databases">
        <title>Sequencing the genomes of 1000 actinobacteria strains.</title>
        <authorList>
            <person name="Klenk H.-P."/>
        </authorList>
    </citation>
    <scope>NUCLEOTIDE SEQUENCE [LARGE SCALE GENOMIC DNA]</scope>
    <source>
        <strain evidence="13 14">DSM 105498</strain>
    </source>
</reference>
<dbReference type="EMBL" id="JACHWR010000005">
    <property type="protein sequence ID" value="MBB3045126.1"/>
    <property type="molecule type" value="Genomic_DNA"/>
</dbReference>
<sequence length="417" mass="44441">MTRTPDAWTALRADPWRYLGSRWPWGALAYVVSTIPIGIAVLVVLATTLVVGAVTAVLVVGLVVLAGIPVLAGLLGVVERARLRLVQAAPPSGMSWSERLRAGRGLAVSWPEVGYAFLVSVVLWPIDFVVALVAITVPVVLLLAPWLSRVDRMEVLGWSVDSTAESWLAVAVGLVALAVSAYVVGLLAVAQAALARLLLEPRDAELVRAVAELRRSRVDLVDAFETERRRIERDLHDGVQQRLVALTMTLGSAELDVPDGPGLTLVRQAHRQAEEALEELRATVRGIHPRVLADHGLAAAVHEIADRSPVPVSVEIRLDERLPEPVETAAYFVVSEALTNVVRHSGARRAQVHGWRQAETFVLTVVDDGRGGAVLDRGTGSGLAGLAVRLDALGGELRVTSPAGGPTEVRMAAPCAA</sequence>
<evidence type="ECO:0000256" key="9">
    <source>
        <dbReference type="SAM" id="Phobius"/>
    </source>
</evidence>
<dbReference type="AlphaFoldDB" id="A0A7W4W0B5"/>
<feature type="transmembrane region" description="Helical" evidence="9">
    <location>
        <begin position="114"/>
        <end position="147"/>
    </location>
</feature>
<evidence type="ECO:0000259" key="12">
    <source>
        <dbReference type="Pfam" id="PF13796"/>
    </source>
</evidence>
<keyword evidence="9" id="KW-1133">Transmembrane helix</keyword>
<keyword evidence="7" id="KW-0067">ATP-binding</keyword>
<keyword evidence="9" id="KW-0472">Membrane</keyword>
<evidence type="ECO:0000259" key="11">
    <source>
        <dbReference type="Pfam" id="PF07730"/>
    </source>
</evidence>
<dbReference type="Pfam" id="PF02518">
    <property type="entry name" value="HATPase_c"/>
    <property type="match status" value="1"/>
</dbReference>
<gene>
    <name evidence="13" type="ORF">FHU40_004979</name>
</gene>
<keyword evidence="6 13" id="KW-0418">Kinase</keyword>
<name>A0A7W4W0B5_9ACTN</name>
<dbReference type="PANTHER" id="PTHR24421:SF10">
    <property type="entry name" value="NITRATE_NITRITE SENSOR PROTEIN NARQ"/>
    <property type="match status" value="1"/>
</dbReference>
<dbReference type="EC" id="2.7.13.3" evidence="2"/>
<dbReference type="Gene3D" id="3.30.565.10">
    <property type="entry name" value="Histidine kinase-like ATPase, C-terminal domain"/>
    <property type="match status" value="1"/>
</dbReference>
<dbReference type="InterPro" id="IPR036890">
    <property type="entry name" value="HATPase_C_sf"/>
</dbReference>
<dbReference type="InterPro" id="IPR025828">
    <property type="entry name" value="Put_sensor_dom"/>
</dbReference>
<evidence type="ECO:0000256" key="7">
    <source>
        <dbReference type="ARBA" id="ARBA00022840"/>
    </source>
</evidence>
<dbReference type="GO" id="GO:0005524">
    <property type="term" value="F:ATP binding"/>
    <property type="evidence" value="ECO:0007669"/>
    <property type="project" value="UniProtKB-KW"/>
</dbReference>
<dbReference type="InterPro" id="IPR011712">
    <property type="entry name" value="Sig_transdc_His_kin_sub3_dim/P"/>
</dbReference>
<evidence type="ECO:0000256" key="1">
    <source>
        <dbReference type="ARBA" id="ARBA00000085"/>
    </source>
</evidence>
<evidence type="ECO:0000256" key="5">
    <source>
        <dbReference type="ARBA" id="ARBA00022741"/>
    </source>
</evidence>
<dbReference type="GO" id="GO:0000155">
    <property type="term" value="F:phosphorelay sensor kinase activity"/>
    <property type="evidence" value="ECO:0007669"/>
    <property type="project" value="InterPro"/>
</dbReference>
<dbReference type="PANTHER" id="PTHR24421">
    <property type="entry name" value="NITRATE/NITRITE SENSOR PROTEIN NARX-RELATED"/>
    <property type="match status" value="1"/>
</dbReference>
<dbReference type="CDD" id="cd16917">
    <property type="entry name" value="HATPase_UhpB-NarQ-NarX-like"/>
    <property type="match status" value="1"/>
</dbReference>
<feature type="domain" description="Histidine kinase/HSP90-like ATPase" evidence="10">
    <location>
        <begin position="328"/>
        <end position="414"/>
    </location>
</feature>
<dbReference type="SUPFAM" id="SSF55874">
    <property type="entry name" value="ATPase domain of HSP90 chaperone/DNA topoisomerase II/histidine kinase"/>
    <property type="match status" value="1"/>
</dbReference>
<dbReference type="InterPro" id="IPR050482">
    <property type="entry name" value="Sensor_HK_TwoCompSys"/>
</dbReference>
<dbReference type="GO" id="GO:0046983">
    <property type="term" value="F:protein dimerization activity"/>
    <property type="evidence" value="ECO:0007669"/>
    <property type="project" value="InterPro"/>
</dbReference>
<dbReference type="Gene3D" id="1.20.5.1930">
    <property type="match status" value="1"/>
</dbReference>
<keyword evidence="5" id="KW-0547">Nucleotide-binding</keyword>
<feature type="transmembrane region" description="Helical" evidence="9">
    <location>
        <begin position="167"/>
        <end position="189"/>
    </location>
</feature>
<dbReference type="Proteomes" id="UP000589626">
    <property type="component" value="Unassembled WGS sequence"/>
</dbReference>
<evidence type="ECO:0000256" key="3">
    <source>
        <dbReference type="ARBA" id="ARBA00022553"/>
    </source>
</evidence>
<keyword evidence="9" id="KW-0812">Transmembrane</keyword>
<evidence type="ECO:0000313" key="14">
    <source>
        <dbReference type="Proteomes" id="UP000589626"/>
    </source>
</evidence>
<evidence type="ECO:0000256" key="6">
    <source>
        <dbReference type="ARBA" id="ARBA00022777"/>
    </source>
</evidence>
<feature type="transmembrane region" description="Helical" evidence="9">
    <location>
        <begin position="56"/>
        <end position="78"/>
    </location>
</feature>
<feature type="domain" description="Signal transduction histidine kinase subgroup 3 dimerisation and phosphoacceptor" evidence="11">
    <location>
        <begin position="227"/>
        <end position="292"/>
    </location>
</feature>
<organism evidence="13 14">
    <name type="scientific">Nocardioides soli</name>
    <dbReference type="NCBI Taxonomy" id="1036020"/>
    <lineage>
        <taxon>Bacteria</taxon>
        <taxon>Bacillati</taxon>
        <taxon>Actinomycetota</taxon>
        <taxon>Actinomycetes</taxon>
        <taxon>Propionibacteriales</taxon>
        <taxon>Nocardioidaceae</taxon>
        <taxon>Nocardioides</taxon>
    </lineage>
</organism>
<dbReference type="RefSeq" id="WP_183595136.1">
    <property type="nucleotide sequence ID" value="NZ_JACHWR010000005.1"/>
</dbReference>
<evidence type="ECO:0000259" key="10">
    <source>
        <dbReference type="Pfam" id="PF02518"/>
    </source>
</evidence>
<accession>A0A7W4W0B5</accession>
<evidence type="ECO:0000256" key="2">
    <source>
        <dbReference type="ARBA" id="ARBA00012438"/>
    </source>
</evidence>
<dbReference type="Pfam" id="PF13796">
    <property type="entry name" value="Sensor"/>
    <property type="match status" value="1"/>
</dbReference>
<keyword evidence="14" id="KW-1185">Reference proteome</keyword>
<protein>
    <recommendedName>
        <fullName evidence="2">histidine kinase</fullName>
        <ecNumber evidence="2">2.7.13.3</ecNumber>
    </recommendedName>
</protein>
<evidence type="ECO:0000256" key="4">
    <source>
        <dbReference type="ARBA" id="ARBA00022679"/>
    </source>
</evidence>
<proteinExistence type="predicted"/>
<keyword evidence="3" id="KW-0597">Phosphoprotein</keyword>
<evidence type="ECO:0000313" key="13">
    <source>
        <dbReference type="EMBL" id="MBB3045126.1"/>
    </source>
</evidence>
<evidence type="ECO:0000256" key="8">
    <source>
        <dbReference type="ARBA" id="ARBA00023012"/>
    </source>
</evidence>